<gene>
    <name evidence="2" type="ORF">BHM03_00018317</name>
</gene>
<dbReference type="Proteomes" id="UP000290560">
    <property type="component" value="Unassembled WGS sequence"/>
</dbReference>
<feature type="region of interest" description="Disordered" evidence="1">
    <location>
        <begin position="88"/>
        <end position="126"/>
    </location>
</feature>
<evidence type="ECO:0000313" key="2">
    <source>
        <dbReference type="EMBL" id="RZR72888.1"/>
    </source>
</evidence>
<name>A0A444CQD9_ENSVE</name>
<protein>
    <submittedName>
        <fullName evidence="2">Uncharacterized protein</fullName>
    </submittedName>
</protein>
<feature type="compositionally biased region" description="Basic and acidic residues" evidence="1">
    <location>
        <begin position="107"/>
        <end position="119"/>
    </location>
</feature>
<evidence type="ECO:0000256" key="1">
    <source>
        <dbReference type="SAM" id="MobiDB-lite"/>
    </source>
</evidence>
<dbReference type="AlphaFoldDB" id="A0A444CQD9"/>
<proteinExistence type="predicted"/>
<sequence length="156" mass="16884">MSQERLLSNPNLEHLSGQAHILLPTLPIGRPNSLLPTEETSVSAPMSIRYWRLLNDSGFSSPIANPAPPIISIEVFLDLTHQIDITIGGPASGGDSSSAQKAYARSTVEKRSRSDHDPKITFGSGNEVCPDDNDALVISARVAKPRVKKIMVNMRS</sequence>
<dbReference type="EMBL" id="KV875775">
    <property type="protein sequence ID" value="RZR72888.1"/>
    <property type="molecule type" value="Genomic_DNA"/>
</dbReference>
<reference evidence="2" key="1">
    <citation type="journal article" date="2018" name="Data Brief">
        <title>Genome sequence data from 17 accessions of Ensete ventricosum, a staple food crop for millions in Ethiopia.</title>
        <authorList>
            <person name="Yemataw Z."/>
            <person name="Muzemil S."/>
            <person name="Ambachew D."/>
            <person name="Tripathi L."/>
            <person name="Tesfaye K."/>
            <person name="Chala A."/>
            <person name="Farbos A."/>
            <person name="O'Neill P."/>
            <person name="Moore K."/>
            <person name="Grant M."/>
            <person name="Studholme D.J."/>
        </authorList>
    </citation>
    <scope>NUCLEOTIDE SEQUENCE [LARGE SCALE GENOMIC DNA]</scope>
    <source>
        <tissue evidence="2">Leaf</tissue>
    </source>
</reference>
<organism evidence="2">
    <name type="scientific">Ensete ventricosum</name>
    <name type="common">Abyssinian banana</name>
    <name type="synonym">Musa ensete</name>
    <dbReference type="NCBI Taxonomy" id="4639"/>
    <lineage>
        <taxon>Eukaryota</taxon>
        <taxon>Viridiplantae</taxon>
        <taxon>Streptophyta</taxon>
        <taxon>Embryophyta</taxon>
        <taxon>Tracheophyta</taxon>
        <taxon>Spermatophyta</taxon>
        <taxon>Magnoliopsida</taxon>
        <taxon>Liliopsida</taxon>
        <taxon>Zingiberales</taxon>
        <taxon>Musaceae</taxon>
        <taxon>Ensete</taxon>
    </lineage>
</organism>
<accession>A0A444CQD9</accession>